<dbReference type="RefSeq" id="WP_008767687.1">
    <property type="nucleotide sequence ID" value="NZ_BAABXH010000006.1"/>
</dbReference>
<evidence type="ECO:0000313" key="2">
    <source>
        <dbReference type="EMBL" id="KAB4447489.1"/>
    </source>
</evidence>
<dbReference type="InterPro" id="IPR053169">
    <property type="entry name" value="MUG_Protein"/>
</dbReference>
<keyword evidence="4" id="KW-0378">Hydrolase</keyword>
<dbReference type="Proteomes" id="UP000436858">
    <property type="component" value="Unassembled WGS sequence"/>
</dbReference>
<evidence type="ECO:0000313" key="5">
    <source>
        <dbReference type="EMBL" id="RHD78827.1"/>
    </source>
</evidence>
<proteinExistence type="predicted"/>
<dbReference type="EMBL" id="JAQNVG010000104">
    <property type="protein sequence ID" value="MDC2239471.1"/>
    <property type="molecule type" value="Genomic_DNA"/>
</dbReference>
<name>A0A0P0F5G2_BACT4</name>
<reference evidence="4" key="3">
    <citation type="submission" date="2022-10" db="EMBL/GenBank/DDBJ databases">
        <title>Human gut microbiome strain richness.</title>
        <authorList>
            <person name="Chen-Liaw A."/>
        </authorList>
    </citation>
    <scope>NUCLEOTIDE SEQUENCE</scope>
    <source>
        <strain evidence="4">1001283st1_A3_1001283B150304_161114</strain>
    </source>
</reference>
<organism evidence="5 6">
    <name type="scientific">Bacteroides thetaiotaomicron</name>
    <dbReference type="NCBI Taxonomy" id="818"/>
    <lineage>
        <taxon>Bacteria</taxon>
        <taxon>Pseudomonadati</taxon>
        <taxon>Bacteroidota</taxon>
        <taxon>Bacteroidia</taxon>
        <taxon>Bacteroidales</taxon>
        <taxon>Bacteroidaceae</taxon>
        <taxon>Bacteroides</taxon>
    </lineage>
</organism>
<dbReference type="GO" id="GO:0005975">
    <property type="term" value="P:carbohydrate metabolic process"/>
    <property type="evidence" value="ECO:0007669"/>
    <property type="project" value="InterPro"/>
</dbReference>
<dbReference type="DNASU" id="1071900"/>
<evidence type="ECO:0000259" key="1">
    <source>
        <dbReference type="PROSITE" id="PS50853"/>
    </source>
</evidence>
<sequence>MKQFAQTYYLLQFIICLICLSISCGEGGNDNYSETNDERNKEPEITVSPITNLEAKSTQIANQLLITWQNPNTPNLLGVELSYLQKNGGTHNGKQIIQGAAGKTGNYTLQLPQYGTYEISAIAIDNYGHRSSAVTVIATPAETTVPFSWATLADSCTYVLIEQFMNKSKGTFWSTPKDMSDESTYIYWQQAHAMDVVIYSYKRIKDTNKQLAATYRTYFERWYANHANNYHRNPSDETGFLNDFTDDMCWICLTLIHLSEATGDEKFAQTAKIVYDKYIITRAWTDDKGTGLPWNTTQNDRNACTNSPGCLVAAKLYQRYEDGNYLSDAKKLYEYVVNNSYNADGRVEEPPLTYTQGTFGEACRQLYHITQESKYMDKAKQVINYAATSDRCLRNGILRDEGSSMDQSIFKSVYIPYAVNLALDEASSSIGKHLITFLKNNAETLRMNLNHAAYPAMYCNYWWGEMWKSSEPASMGAQVSGASLMEGIARLE</sequence>
<dbReference type="Proteomes" id="UP000460317">
    <property type="component" value="Unassembled WGS sequence"/>
</dbReference>
<dbReference type="SUPFAM" id="SSF48208">
    <property type="entry name" value="Six-hairpin glycosidases"/>
    <property type="match status" value="1"/>
</dbReference>
<dbReference type="Gene3D" id="1.50.10.20">
    <property type="match status" value="1"/>
</dbReference>
<dbReference type="Proteomes" id="UP001217776">
    <property type="component" value="Unassembled WGS sequence"/>
</dbReference>
<dbReference type="OMA" id="WYANHAN"/>
<dbReference type="PANTHER" id="PTHR47791">
    <property type="entry name" value="MEIOTICALLY UP-REGULATED GENE 191 PROTEIN"/>
    <property type="match status" value="1"/>
</dbReference>
<reference evidence="7 8" key="2">
    <citation type="journal article" date="2019" name="Nat. Med.">
        <title>A library of human gut bacterial isolates paired with longitudinal multiomics data enables mechanistic microbiome research.</title>
        <authorList>
            <person name="Poyet M."/>
            <person name="Groussin M."/>
            <person name="Gibbons S.M."/>
            <person name="Avila-Pacheco J."/>
            <person name="Jiang X."/>
            <person name="Kearney S.M."/>
            <person name="Perrotta A.R."/>
            <person name="Berdy B."/>
            <person name="Zhao S."/>
            <person name="Lieberman T.D."/>
            <person name="Swanson P.K."/>
            <person name="Smith M."/>
            <person name="Roesemann S."/>
            <person name="Alexander J.E."/>
            <person name="Rich S.A."/>
            <person name="Livny J."/>
            <person name="Vlamakis H."/>
            <person name="Clish C."/>
            <person name="Bullock K."/>
            <person name="Deik A."/>
            <person name="Scott J."/>
            <person name="Pierce K.A."/>
            <person name="Xavier R.J."/>
            <person name="Alm E.J."/>
        </authorList>
    </citation>
    <scope>NUCLEOTIDE SEQUENCE [LARGE SCALE GENOMIC DNA]</scope>
    <source>
        <strain evidence="3 7">BIOML-A162</strain>
        <strain evidence="2 8">BIOML-A165</strain>
    </source>
</reference>
<dbReference type="Pfam" id="PF03663">
    <property type="entry name" value="Glyco_hydro_76"/>
    <property type="match status" value="1"/>
</dbReference>
<reference evidence="5 6" key="1">
    <citation type="submission" date="2018-08" db="EMBL/GenBank/DDBJ databases">
        <title>A genome reference for cultivated species of the human gut microbiota.</title>
        <authorList>
            <person name="Zou Y."/>
            <person name="Xue W."/>
            <person name="Luo G."/>
        </authorList>
    </citation>
    <scope>NUCLEOTIDE SEQUENCE [LARGE SCALE GENOMIC DNA]</scope>
    <source>
        <strain evidence="5 6">AM30-26</strain>
    </source>
</reference>
<gene>
    <name evidence="5" type="ORF">DW780_28325</name>
    <name evidence="3" type="ORF">GAN91_26270</name>
    <name evidence="2" type="ORF">GAN93_23955</name>
    <name evidence="4" type="ORF">PO127_27400</name>
</gene>
<dbReference type="InterPro" id="IPR008928">
    <property type="entry name" value="6-hairpin_glycosidase_sf"/>
</dbReference>
<accession>A0A0P0F5G2</accession>
<evidence type="ECO:0000313" key="4">
    <source>
        <dbReference type="EMBL" id="MDC2239471.1"/>
    </source>
</evidence>
<dbReference type="GeneID" id="60924657"/>
<evidence type="ECO:0000313" key="6">
    <source>
        <dbReference type="Proteomes" id="UP000284785"/>
    </source>
</evidence>
<dbReference type="InterPro" id="IPR005198">
    <property type="entry name" value="Glyco_hydro_76"/>
</dbReference>
<feature type="domain" description="Fibronectin type-III" evidence="1">
    <location>
        <begin position="49"/>
        <end position="147"/>
    </location>
</feature>
<dbReference type="SMR" id="A0A0P0F5G2"/>
<dbReference type="EMBL" id="QSJP01000051">
    <property type="protein sequence ID" value="RHD78827.1"/>
    <property type="molecule type" value="Genomic_DNA"/>
</dbReference>
<comment type="caution">
    <text evidence="5">The sequence shown here is derived from an EMBL/GenBank/DDBJ whole genome shotgun (WGS) entry which is preliminary data.</text>
</comment>
<dbReference type="KEGG" id="btho:Btheta7330_04807"/>
<dbReference type="PANTHER" id="PTHR47791:SF3">
    <property type="entry name" value="MEIOTICALLY UP-REGULATED GENE 191 PROTEIN"/>
    <property type="match status" value="1"/>
</dbReference>
<dbReference type="PROSITE" id="PS50853">
    <property type="entry name" value="FN3"/>
    <property type="match status" value="1"/>
</dbReference>
<dbReference type="EMBL" id="WCRY01000048">
    <property type="protein sequence ID" value="KAB4470444.1"/>
    <property type="molecule type" value="Genomic_DNA"/>
</dbReference>
<dbReference type="Proteomes" id="UP000284785">
    <property type="component" value="Unassembled WGS sequence"/>
</dbReference>
<dbReference type="EMBL" id="WCSB01000042">
    <property type="protein sequence ID" value="KAB4447489.1"/>
    <property type="molecule type" value="Genomic_DNA"/>
</dbReference>
<dbReference type="GO" id="GO:0016787">
    <property type="term" value="F:hydrolase activity"/>
    <property type="evidence" value="ECO:0007669"/>
    <property type="project" value="UniProtKB-KW"/>
</dbReference>
<dbReference type="AlphaFoldDB" id="A0A0P0F5G2"/>
<accession>C6IUH3</accession>
<dbReference type="PROSITE" id="PS51257">
    <property type="entry name" value="PROKAR_LIPOPROTEIN"/>
    <property type="match status" value="1"/>
</dbReference>
<evidence type="ECO:0000313" key="7">
    <source>
        <dbReference type="Proteomes" id="UP000436858"/>
    </source>
</evidence>
<protein>
    <submittedName>
        <fullName evidence="5">Alpha-1,6-mannanase</fullName>
    </submittedName>
    <submittedName>
        <fullName evidence="4">Glycoside hydrolase family 76 protein</fullName>
    </submittedName>
</protein>
<dbReference type="InterPro" id="IPR003961">
    <property type="entry name" value="FN3_dom"/>
</dbReference>
<evidence type="ECO:0000313" key="3">
    <source>
        <dbReference type="EMBL" id="KAB4470444.1"/>
    </source>
</evidence>
<evidence type="ECO:0000313" key="8">
    <source>
        <dbReference type="Proteomes" id="UP000460317"/>
    </source>
</evidence>